<dbReference type="SMART" id="SM00088">
    <property type="entry name" value="PINT"/>
    <property type="match status" value="1"/>
</dbReference>
<dbReference type="Pfam" id="PF01399">
    <property type="entry name" value="PCI"/>
    <property type="match status" value="1"/>
</dbReference>
<dbReference type="InterPro" id="IPR016650">
    <property type="entry name" value="eIF3e"/>
</dbReference>
<dbReference type="GO" id="GO:0016282">
    <property type="term" value="C:eukaryotic 43S preinitiation complex"/>
    <property type="evidence" value="ECO:0007669"/>
    <property type="project" value="UniProtKB-UniRule"/>
</dbReference>
<evidence type="ECO:0000256" key="4">
    <source>
        <dbReference type="HAMAP-Rule" id="MF_03004"/>
    </source>
</evidence>
<dbReference type="SUPFAM" id="SSF46785">
    <property type="entry name" value="Winged helix' DNA-binding domain"/>
    <property type="match status" value="1"/>
</dbReference>
<feature type="domain" description="PCI" evidence="6">
    <location>
        <begin position="245"/>
        <end position="413"/>
    </location>
</feature>
<organism evidence="7 8">
    <name type="scientific">Ceratocystis fimbriata f. sp. platani</name>
    <dbReference type="NCBI Taxonomy" id="88771"/>
    <lineage>
        <taxon>Eukaryota</taxon>
        <taxon>Fungi</taxon>
        <taxon>Dikarya</taxon>
        <taxon>Ascomycota</taxon>
        <taxon>Pezizomycotina</taxon>
        <taxon>Sordariomycetes</taxon>
        <taxon>Hypocreomycetidae</taxon>
        <taxon>Microascales</taxon>
        <taxon>Ceratocystidaceae</taxon>
        <taxon>Ceratocystis</taxon>
    </lineage>
</organism>
<keyword evidence="1 4" id="KW-0963">Cytoplasm</keyword>
<proteinExistence type="inferred from homology"/>
<comment type="caution">
    <text evidence="7">The sequence shown here is derived from an EMBL/GenBank/DDBJ whole genome shotgun (WGS) entry which is preliminary data.</text>
</comment>
<dbReference type="GO" id="GO:0071540">
    <property type="term" value="C:eukaryotic translation initiation factor 3 complex, eIF3e"/>
    <property type="evidence" value="ECO:0007669"/>
    <property type="project" value="UniProtKB-UniRule"/>
</dbReference>
<keyword evidence="8" id="KW-1185">Reference proteome</keyword>
<gene>
    <name evidence="7" type="primary">int-6</name>
    <name evidence="4" type="synonym">INT6</name>
    <name evidence="7" type="ORF">CFO_g3016</name>
</gene>
<keyword evidence="3 4" id="KW-0648">Protein biosynthesis</keyword>
<dbReference type="OrthoDB" id="417252at2759"/>
<evidence type="ECO:0000313" key="8">
    <source>
        <dbReference type="Proteomes" id="UP000034841"/>
    </source>
</evidence>
<reference evidence="7 8" key="1">
    <citation type="submission" date="2015-04" db="EMBL/GenBank/DDBJ databases">
        <title>Genome sequence of Ceratocystis platani, a major pathogen of plane trees.</title>
        <authorList>
            <person name="Belbahri L."/>
        </authorList>
    </citation>
    <scope>NUCLEOTIDE SEQUENCE [LARGE SCALE GENOMIC DNA]</scope>
    <source>
        <strain evidence="7 8">CFO</strain>
    </source>
</reference>
<comment type="subunit">
    <text evidence="4 5">Component of the eukaryotic translation initiation factor 3 (eIF-3) complex.</text>
</comment>
<dbReference type="InterPro" id="IPR019010">
    <property type="entry name" value="eIF3e_N"/>
</dbReference>
<dbReference type="HAMAP" id="MF_03004">
    <property type="entry name" value="eIF3e"/>
    <property type="match status" value="1"/>
</dbReference>
<dbReference type="InterPro" id="IPR036390">
    <property type="entry name" value="WH_DNA-bd_sf"/>
</dbReference>
<dbReference type="PANTHER" id="PTHR10317">
    <property type="entry name" value="EUKARYOTIC TRANSLATION INITIATION FACTOR 3 SUBUNIT E"/>
    <property type="match status" value="1"/>
</dbReference>
<dbReference type="InterPro" id="IPR000717">
    <property type="entry name" value="PCI_dom"/>
</dbReference>
<name>A0A0F8BQ16_CERFI</name>
<dbReference type="SMART" id="SM01186">
    <property type="entry name" value="eIF3_N"/>
    <property type="match status" value="1"/>
</dbReference>
<keyword evidence="2 4" id="KW-0396">Initiation factor</keyword>
<dbReference type="Proteomes" id="UP000034841">
    <property type="component" value="Unassembled WGS sequence"/>
</dbReference>
<sequence>MAVETAASSGNNYSLVAKFAPQLSRHLFLHLIEFESQRAQQNNDEAAMRNILEAKFELMKDTNMADYVANMYCQLHGVDNAPEEYAQKRQAVLAQLETSEAETSKISDLLMQEEVVDAFRSDKVANLQFLEKNHGVTIDMVNGLYEHGIFHFRCGNYADAADLLYKFRILSTDDDMVSKATWGKLACEILVTNWEQSWEEITRIREIIDSKLFNNPRAQLDHRTMLIHWSLFPLFNDDKNREPILEMLLSPNFINTIQTTCPWILRYLVAAVITGRSRARSSSVHQKQMKDIVRYVRQELYEYQDPVIEFISALYLDFEFDAAREALRKSEEVCQNDFFLLNSTDAFVEAARHLICESYFKVSSLVSIHDLSEKLGLNPDDGEKWIVKLIYESRIDAKIDAQAGTITINQTQNNVHQQIVEKTKGVVFRTSVMSTALSK</sequence>
<comment type="subcellular location">
    <subcellularLocation>
        <location evidence="4 5">Cytoplasm</location>
    </subcellularLocation>
</comment>
<dbReference type="AlphaFoldDB" id="A0A0F8BQ16"/>
<evidence type="ECO:0000256" key="5">
    <source>
        <dbReference type="PIRNR" id="PIRNR016255"/>
    </source>
</evidence>
<dbReference type="PIRSF" id="PIRSF016255">
    <property type="entry name" value="eIF3e_su6"/>
    <property type="match status" value="1"/>
</dbReference>
<dbReference type="EMBL" id="LBBL01000146">
    <property type="protein sequence ID" value="KKF94633.1"/>
    <property type="molecule type" value="Genomic_DNA"/>
</dbReference>
<evidence type="ECO:0000256" key="3">
    <source>
        <dbReference type="ARBA" id="ARBA00022917"/>
    </source>
</evidence>
<comment type="function">
    <text evidence="4">Component of the eukaryotic translation initiation factor 3 (eIF-3) complex, which is involved in protein synthesis of a specialized repertoire of mRNAs and, together with other initiation factors, stimulates binding of mRNA and methionyl-tRNAi to the 40S ribosome. The eIF-3 complex specifically targets and initiates translation of a subset of mRNAs involved in cell proliferation.</text>
</comment>
<dbReference type="GO" id="GO:0033290">
    <property type="term" value="C:eukaryotic 48S preinitiation complex"/>
    <property type="evidence" value="ECO:0007669"/>
    <property type="project" value="UniProtKB-UniRule"/>
</dbReference>
<evidence type="ECO:0000256" key="1">
    <source>
        <dbReference type="ARBA" id="ARBA00022490"/>
    </source>
</evidence>
<protein>
    <recommendedName>
        <fullName evidence="4 5">Eukaryotic translation initiation factor 3 subunit E</fullName>
        <shortName evidence="4">eIF3e</shortName>
    </recommendedName>
</protein>
<comment type="similarity">
    <text evidence="4 5">Belongs to the eIF-3 subunit E family.</text>
</comment>
<dbReference type="PROSITE" id="PS50250">
    <property type="entry name" value="PCI"/>
    <property type="match status" value="1"/>
</dbReference>
<accession>A0A0F8BQ16</accession>
<evidence type="ECO:0000259" key="6">
    <source>
        <dbReference type="PROSITE" id="PS50250"/>
    </source>
</evidence>
<dbReference type="Pfam" id="PF09440">
    <property type="entry name" value="eIF3_N"/>
    <property type="match status" value="1"/>
</dbReference>
<dbReference type="GO" id="GO:0001732">
    <property type="term" value="P:formation of cytoplasmic translation initiation complex"/>
    <property type="evidence" value="ECO:0007669"/>
    <property type="project" value="UniProtKB-UniRule"/>
</dbReference>
<evidence type="ECO:0000313" key="7">
    <source>
        <dbReference type="EMBL" id="KKF94633.1"/>
    </source>
</evidence>
<dbReference type="GO" id="GO:0003743">
    <property type="term" value="F:translation initiation factor activity"/>
    <property type="evidence" value="ECO:0007669"/>
    <property type="project" value="UniProtKB-UniRule"/>
</dbReference>
<dbReference type="CDD" id="cd21378">
    <property type="entry name" value="eIF3E"/>
    <property type="match status" value="1"/>
</dbReference>
<evidence type="ECO:0000256" key="2">
    <source>
        <dbReference type="ARBA" id="ARBA00022540"/>
    </source>
</evidence>